<evidence type="ECO:0000313" key="7">
    <source>
        <dbReference type="Proteomes" id="UP001341840"/>
    </source>
</evidence>
<dbReference type="SUPFAM" id="SSF54001">
    <property type="entry name" value="Cysteine proteinases"/>
    <property type="match status" value="1"/>
</dbReference>
<dbReference type="PROSITE" id="PS50600">
    <property type="entry name" value="ULP_PROTEASE"/>
    <property type="match status" value="1"/>
</dbReference>
<dbReference type="Pfam" id="PF02902">
    <property type="entry name" value="Peptidase_C48"/>
    <property type="match status" value="1"/>
</dbReference>
<sequence length="559" mass="62936">MRWGVFLTLMRHSPSSDNRRFQDPDNHDEETPSSEKTSHDSNTDAMATATPAVKDCTVEISSDDASGEASPPRRKSSRIRANARVFRDEPTRPSTTRRRGKKPAQPESPTTALIEMKGFIATQTALNEAFLEYMRAEKAPKTGSPVIDSNSPHGLGSRTKGRSLVARTSLRFPPPTKTYARRGKKLKQPKGAEPEFNPVANAISSSDNGTFRFTRTKARTRGVVGGDRGSGSRQEEAIDPEWSGPEDLKRNVKNTTYITTSTLRIPYDYGHPNYLQQKDTDTSKWGDDIGAAIPKALGNIMTFLPTPDMNIVGLHLAIAAFVFNKEEVVHTANYQVTRSMLRSLEPGQMVRDEVLILLANMLSKDSGEEHWFLPATITDLASRRKEVPVEMIASVKEHNMGNVNRCQKIYCPLWTEGHWMLLVIDLNREELVYLDSNRKTGPRYARRRRRAIKNVELTDEDDWFDDPEAARPEMSDFKPKLPAVPQQDPGSNDSGMFVAQWMIMYHLWGTYNVEKIIPYSRMRLAIDLVLRVQNDLADEVSKGAVSYWRKFAGDLPPSP</sequence>
<evidence type="ECO:0000256" key="3">
    <source>
        <dbReference type="ARBA" id="ARBA00022801"/>
    </source>
</evidence>
<keyword evidence="7" id="KW-1185">Reference proteome</keyword>
<keyword evidence="3" id="KW-0378">Hydrolase</keyword>
<dbReference type="Proteomes" id="UP001341840">
    <property type="component" value="Unassembled WGS sequence"/>
</dbReference>
<comment type="similarity">
    <text evidence="1">Belongs to the peptidase C48 family.</text>
</comment>
<feature type="region of interest" description="Disordered" evidence="4">
    <location>
        <begin position="463"/>
        <end position="491"/>
    </location>
</feature>
<evidence type="ECO:0000259" key="5">
    <source>
        <dbReference type="PROSITE" id="PS50600"/>
    </source>
</evidence>
<feature type="region of interest" description="Disordered" evidence="4">
    <location>
        <begin position="222"/>
        <end position="248"/>
    </location>
</feature>
<dbReference type="EMBL" id="JASCZI010091089">
    <property type="protein sequence ID" value="MED6148896.1"/>
    <property type="molecule type" value="Genomic_DNA"/>
</dbReference>
<feature type="compositionally biased region" description="Basic and acidic residues" evidence="4">
    <location>
        <begin position="468"/>
        <end position="479"/>
    </location>
</feature>
<dbReference type="Gene3D" id="3.40.395.10">
    <property type="entry name" value="Adenoviral Proteinase, Chain A"/>
    <property type="match status" value="1"/>
</dbReference>
<name>A0ABU6TJG0_9FABA</name>
<comment type="caution">
    <text evidence="6">The sequence shown here is derived from an EMBL/GenBank/DDBJ whole genome shotgun (WGS) entry which is preliminary data.</text>
</comment>
<organism evidence="6 7">
    <name type="scientific">Stylosanthes scabra</name>
    <dbReference type="NCBI Taxonomy" id="79078"/>
    <lineage>
        <taxon>Eukaryota</taxon>
        <taxon>Viridiplantae</taxon>
        <taxon>Streptophyta</taxon>
        <taxon>Embryophyta</taxon>
        <taxon>Tracheophyta</taxon>
        <taxon>Spermatophyta</taxon>
        <taxon>Magnoliopsida</taxon>
        <taxon>eudicotyledons</taxon>
        <taxon>Gunneridae</taxon>
        <taxon>Pentapetalae</taxon>
        <taxon>rosids</taxon>
        <taxon>fabids</taxon>
        <taxon>Fabales</taxon>
        <taxon>Fabaceae</taxon>
        <taxon>Papilionoideae</taxon>
        <taxon>50 kb inversion clade</taxon>
        <taxon>dalbergioids sensu lato</taxon>
        <taxon>Dalbergieae</taxon>
        <taxon>Pterocarpus clade</taxon>
        <taxon>Stylosanthes</taxon>
    </lineage>
</organism>
<feature type="compositionally biased region" description="Basic residues" evidence="4">
    <location>
        <begin position="179"/>
        <end position="188"/>
    </location>
</feature>
<feature type="region of interest" description="Disordered" evidence="4">
    <location>
        <begin position="140"/>
        <end position="203"/>
    </location>
</feature>
<evidence type="ECO:0000256" key="1">
    <source>
        <dbReference type="ARBA" id="ARBA00005234"/>
    </source>
</evidence>
<feature type="domain" description="Ubiquitin-like protease family profile" evidence="5">
    <location>
        <begin position="334"/>
        <end position="505"/>
    </location>
</feature>
<keyword evidence="2" id="KW-0645">Protease</keyword>
<protein>
    <recommendedName>
        <fullName evidence="5">Ubiquitin-like protease family profile domain-containing protein</fullName>
    </recommendedName>
</protein>
<dbReference type="InterPro" id="IPR003653">
    <property type="entry name" value="Peptidase_C48_C"/>
</dbReference>
<feature type="region of interest" description="Disordered" evidence="4">
    <location>
        <begin position="11"/>
        <end position="112"/>
    </location>
</feature>
<evidence type="ECO:0000313" key="6">
    <source>
        <dbReference type="EMBL" id="MED6148896.1"/>
    </source>
</evidence>
<evidence type="ECO:0000256" key="4">
    <source>
        <dbReference type="SAM" id="MobiDB-lite"/>
    </source>
</evidence>
<gene>
    <name evidence="6" type="ORF">PIB30_057339</name>
</gene>
<reference evidence="6 7" key="1">
    <citation type="journal article" date="2023" name="Plants (Basel)">
        <title>Bridging the Gap: Combining Genomics and Transcriptomics Approaches to Understand Stylosanthes scabra, an Orphan Legume from the Brazilian Caatinga.</title>
        <authorList>
            <person name="Ferreira-Neto J.R.C."/>
            <person name="da Silva M.D."/>
            <person name="Binneck E."/>
            <person name="de Melo N.F."/>
            <person name="da Silva R.H."/>
            <person name="de Melo A.L.T.M."/>
            <person name="Pandolfi V."/>
            <person name="Bustamante F.O."/>
            <person name="Brasileiro-Vidal A.C."/>
            <person name="Benko-Iseppon A.M."/>
        </authorList>
    </citation>
    <scope>NUCLEOTIDE SEQUENCE [LARGE SCALE GENOMIC DNA]</scope>
    <source>
        <tissue evidence="6">Leaves</tissue>
    </source>
</reference>
<dbReference type="InterPro" id="IPR038765">
    <property type="entry name" value="Papain-like_cys_pep_sf"/>
</dbReference>
<proteinExistence type="inferred from homology"/>
<evidence type="ECO:0000256" key="2">
    <source>
        <dbReference type="ARBA" id="ARBA00022670"/>
    </source>
</evidence>
<accession>A0ABU6TJG0</accession>